<organism evidence="1">
    <name type="scientific">marine sediment metagenome</name>
    <dbReference type="NCBI Taxonomy" id="412755"/>
    <lineage>
        <taxon>unclassified sequences</taxon>
        <taxon>metagenomes</taxon>
        <taxon>ecological metagenomes</taxon>
    </lineage>
</organism>
<dbReference type="InterPro" id="IPR011042">
    <property type="entry name" value="6-blade_b-propeller_TolB-like"/>
</dbReference>
<gene>
    <name evidence="1" type="ORF">S03H2_01868</name>
</gene>
<dbReference type="Gene3D" id="2.120.10.30">
    <property type="entry name" value="TolB, C-terminal domain"/>
    <property type="match status" value="1"/>
</dbReference>
<sequence length="304" mass="35457">MKRYSRRLRKIGLKAKVLLSNGLAFLLFISCTKESINIENTDLPSPLDLLYESSIVLDVKQFSPEKIICDIKGNIYISGNRRRLILVKDNREVEEMNIQEIYPCEILDIDTDGFDIFLLDRMNRKIWTVKREKVLEKGFALESRPLFFSVSENGLFTVIYSNRREFYIFSRTEKRFSGFLLEEGVMEGDGGAILFRKNSIYFANKKKDRVEFSHLYNPSKRLFLDVKSPSSLAIDRWENLFVASQEGIVFITKDGKGKRLLSKEMQMAKISISKEKIYILNLEEKKIDVFKIIYTSTDSNISEW</sequence>
<comment type="caution">
    <text evidence="1">The sequence shown here is derived from an EMBL/GenBank/DDBJ whole genome shotgun (WGS) entry which is preliminary data.</text>
</comment>
<reference evidence="1" key="1">
    <citation type="journal article" date="2014" name="Front. Microbiol.">
        <title>High frequency of phylogenetically diverse reductive dehalogenase-homologous genes in deep subseafloor sedimentary metagenomes.</title>
        <authorList>
            <person name="Kawai M."/>
            <person name="Futagami T."/>
            <person name="Toyoda A."/>
            <person name="Takaki Y."/>
            <person name="Nishi S."/>
            <person name="Hori S."/>
            <person name="Arai W."/>
            <person name="Tsubouchi T."/>
            <person name="Morono Y."/>
            <person name="Uchiyama I."/>
            <person name="Ito T."/>
            <person name="Fujiyama A."/>
            <person name="Inagaki F."/>
            <person name="Takami H."/>
        </authorList>
    </citation>
    <scope>NUCLEOTIDE SEQUENCE</scope>
    <source>
        <strain evidence="1">Expedition CK06-06</strain>
    </source>
</reference>
<dbReference type="AlphaFoldDB" id="X1FP15"/>
<proteinExistence type="predicted"/>
<name>X1FP15_9ZZZZ</name>
<dbReference type="EMBL" id="BARU01000584">
    <property type="protein sequence ID" value="GAH22478.1"/>
    <property type="molecule type" value="Genomic_DNA"/>
</dbReference>
<dbReference type="SUPFAM" id="SSF101898">
    <property type="entry name" value="NHL repeat"/>
    <property type="match status" value="1"/>
</dbReference>
<evidence type="ECO:0000313" key="1">
    <source>
        <dbReference type="EMBL" id="GAH22478.1"/>
    </source>
</evidence>
<protein>
    <recommendedName>
        <fullName evidence="2">SMP-30/Gluconolactonase/LRE-like region domain-containing protein</fullName>
    </recommendedName>
</protein>
<evidence type="ECO:0008006" key="2">
    <source>
        <dbReference type="Google" id="ProtNLM"/>
    </source>
</evidence>
<dbReference type="PROSITE" id="PS51257">
    <property type="entry name" value="PROKAR_LIPOPROTEIN"/>
    <property type="match status" value="1"/>
</dbReference>
<accession>X1FP15</accession>